<evidence type="ECO:0000313" key="3">
    <source>
        <dbReference type="Proteomes" id="UP001320715"/>
    </source>
</evidence>
<proteinExistence type="predicted"/>
<protein>
    <submittedName>
        <fullName evidence="2">Exopolysaccharide biosynthesis protein</fullName>
    </submittedName>
</protein>
<name>A0ABT1CQI6_9HYPH</name>
<keyword evidence="1" id="KW-0472">Membrane</keyword>
<keyword evidence="3" id="KW-1185">Reference proteome</keyword>
<gene>
    <name evidence="2" type="ORF">GTW23_09775</name>
</gene>
<keyword evidence="1" id="KW-0812">Transmembrane</keyword>
<dbReference type="PANTHER" id="PTHR41795:SF1">
    <property type="entry name" value="EXOPOLYSACCHARIDE SYNTHESIS PROTEIN"/>
    <property type="match status" value="1"/>
</dbReference>
<feature type="transmembrane region" description="Helical" evidence="1">
    <location>
        <begin position="58"/>
        <end position="88"/>
    </location>
</feature>
<evidence type="ECO:0000256" key="1">
    <source>
        <dbReference type="SAM" id="Phobius"/>
    </source>
</evidence>
<dbReference type="PANTHER" id="PTHR41795">
    <property type="entry name" value="EXOPOLYSACCHARIDE SYNTHESIS PROTEIN"/>
    <property type="match status" value="1"/>
</dbReference>
<evidence type="ECO:0000313" key="2">
    <source>
        <dbReference type="EMBL" id="MCO6408460.1"/>
    </source>
</evidence>
<organism evidence="2 3">
    <name type="scientific">Hoeflea alexandrii</name>
    <dbReference type="NCBI Taxonomy" id="288436"/>
    <lineage>
        <taxon>Bacteria</taxon>
        <taxon>Pseudomonadati</taxon>
        <taxon>Pseudomonadota</taxon>
        <taxon>Alphaproteobacteria</taxon>
        <taxon>Hyphomicrobiales</taxon>
        <taxon>Rhizobiaceae</taxon>
        <taxon>Hoeflea</taxon>
    </lineage>
</organism>
<dbReference type="Pfam" id="PF06055">
    <property type="entry name" value="ExoD"/>
    <property type="match status" value="1"/>
</dbReference>
<dbReference type="EMBL" id="JAAAML010000002">
    <property type="protein sequence ID" value="MCO6408460.1"/>
    <property type="molecule type" value="Genomic_DNA"/>
</dbReference>
<feature type="transmembrane region" description="Helical" evidence="1">
    <location>
        <begin position="187"/>
        <end position="220"/>
    </location>
</feature>
<sequence>MTAFEAAAKPRGALAKIEAILKPHLTPQTHSAENGGTEAPKATISLGALSDLMQERAFGLLLLVLALPCCLPFVYILPQLVALPMVVLATQMAMGRRAPWLPETLRKRQLPVAGLLDVVSRAKRYGGWLERFAHPRFPSFTGDRANRVIGALLIVPCLSILVPLPLTNTVPGIGVALVAVGLIERDALFVVMGLIAALVWVAILVIGGPALIYFIINFALNRSAGA</sequence>
<dbReference type="Proteomes" id="UP001320715">
    <property type="component" value="Unassembled WGS sequence"/>
</dbReference>
<accession>A0ABT1CQI6</accession>
<comment type="caution">
    <text evidence="2">The sequence shown here is derived from an EMBL/GenBank/DDBJ whole genome shotgun (WGS) entry which is preliminary data.</text>
</comment>
<reference evidence="2 3" key="1">
    <citation type="submission" date="2020-01" db="EMBL/GenBank/DDBJ databases">
        <title>Genomes of bacteria type strains.</title>
        <authorList>
            <person name="Chen J."/>
            <person name="Zhu S."/>
            <person name="Yang J."/>
        </authorList>
    </citation>
    <scope>NUCLEOTIDE SEQUENCE [LARGE SCALE GENOMIC DNA]</scope>
    <source>
        <strain evidence="2 3">DSM 16655</strain>
    </source>
</reference>
<dbReference type="InterPro" id="IPR010331">
    <property type="entry name" value="ExoD"/>
</dbReference>
<keyword evidence="1" id="KW-1133">Transmembrane helix</keyword>